<comment type="caution">
    <text evidence="3">The sequence shown here is derived from an EMBL/GenBank/DDBJ whole genome shotgun (WGS) entry which is preliminary data.</text>
</comment>
<protein>
    <submittedName>
        <fullName evidence="3">Cupin domain-containing protein</fullName>
    </submittedName>
</protein>
<dbReference type="Pfam" id="PF07883">
    <property type="entry name" value="Cupin_2"/>
    <property type="match status" value="1"/>
</dbReference>
<reference evidence="3 4" key="1">
    <citation type="submission" date="2019-08" db="EMBL/GenBank/DDBJ databases">
        <title>In-depth cultivation of the pig gut microbiome towards novel bacterial diversity and tailored functional studies.</title>
        <authorList>
            <person name="Wylensek D."/>
            <person name="Hitch T.C.A."/>
            <person name="Clavel T."/>
        </authorList>
    </citation>
    <scope>NUCLEOTIDE SEQUENCE [LARGE SCALE GENOMIC DNA]</scope>
    <source>
        <strain evidence="3 4">68-1-5</strain>
    </source>
</reference>
<dbReference type="PANTHER" id="PTHR35848:SF6">
    <property type="entry name" value="CUPIN TYPE-2 DOMAIN-CONTAINING PROTEIN"/>
    <property type="match status" value="1"/>
</dbReference>
<accession>A0A6N7V6C8</accession>
<evidence type="ECO:0000259" key="2">
    <source>
        <dbReference type="Pfam" id="PF07883"/>
    </source>
</evidence>
<dbReference type="InterPro" id="IPR011051">
    <property type="entry name" value="RmlC_Cupin_sf"/>
</dbReference>
<organism evidence="3 4">
    <name type="scientific">Suipraeoptans intestinalis</name>
    <dbReference type="NCBI Taxonomy" id="2606628"/>
    <lineage>
        <taxon>Bacteria</taxon>
        <taxon>Bacillati</taxon>
        <taxon>Bacillota</taxon>
        <taxon>Clostridia</taxon>
        <taxon>Lachnospirales</taxon>
        <taxon>Lachnospiraceae</taxon>
        <taxon>Suipraeoptans</taxon>
    </lineage>
</organism>
<keyword evidence="1" id="KW-0479">Metal-binding</keyword>
<sequence length="114" mass="12288">MTKAGEREVVRAEHVNGGAGYILKEALLNQEEMGAHCRMFSKVVIPPGGELGCHEHVGETETYYILSGQGVYTDNGTELTAEAGDVFFCKDGDSHGLRNTGTEDIAFVAVILKK</sequence>
<dbReference type="PANTHER" id="PTHR35848">
    <property type="entry name" value="OXALATE-BINDING PROTEIN"/>
    <property type="match status" value="1"/>
</dbReference>
<evidence type="ECO:0000313" key="4">
    <source>
        <dbReference type="Proteomes" id="UP000434409"/>
    </source>
</evidence>
<dbReference type="GO" id="GO:0046872">
    <property type="term" value="F:metal ion binding"/>
    <property type="evidence" value="ECO:0007669"/>
    <property type="project" value="UniProtKB-KW"/>
</dbReference>
<dbReference type="AlphaFoldDB" id="A0A6N7V6C8"/>
<dbReference type="InterPro" id="IPR014710">
    <property type="entry name" value="RmlC-like_jellyroll"/>
</dbReference>
<name>A0A6N7V6C8_9FIRM</name>
<proteinExistence type="predicted"/>
<keyword evidence="4" id="KW-1185">Reference proteome</keyword>
<dbReference type="CDD" id="cd02221">
    <property type="entry name" value="cupin_TM1287-like"/>
    <property type="match status" value="1"/>
</dbReference>
<dbReference type="InterPro" id="IPR013096">
    <property type="entry name" value="Cupin_2"/>
</dbReference>
<dbReference type="EMBL" id="VULY01000018">
    <property type="protein sequence ID" value="MSR94752.1"/>
    <property type="molecule type" value="Genomic_DNA"/>
</dbReference>
<feature type="domain" description="Cupin type-2" evidence="2">
    <location>
        <begin position="43"/>
        <end position="110"/>
    </location>
</feature>
<gene>
    <name evidence="3" type="ORF">FYJ34_10905</name>
</gene>
<dbReference type="RefSeq" id="WP_154478574.1">
    <property type="nucleotide sequence ID" value="NZ_VULY01000018.1"/>
</dbReference>
<dbReference type="Proteomes" id="UP000434409">
    <property type="component" value="Unassembled WGS sequence"/>
</dbReference>
<dbReference type="InterPro" id="IPR051610">
    <property type="entry name" value="GPI/OXD"/>
</dbReference>
<evidence type="ECO:0000313" key="3">
    <source>
        <dbReference type="EMBL" id="MSR94752.1"/>
    </source>
</evidence>
<dbReference type="SUPFAM" id="SSF51182">
    <property type="entry name" value="RmlC-like cupins"/>
    <property type="match status" value="1"/>
</dbReference>
<dbReference type="Gene3D" id="2.60.120.10">
    <property type="entry name" value="Jelly Rolls"/>
    <property type="match status" value="1"/>
</dbReference>
<evidence type="ECO:0000256" key="1">
    <source>
        <dbReference type="ARBA" id="ARBA00022723"/>
    </source>
</evidence>